<evidence type="ECO:0000313" key="4">
    <source>
        <dbReference type="Proteomes" id="UP000095229"/>
    </source>
</evidence>
<dbReference type="GO" id="GO:0071111">
    <property type="term" value="F:cyclic-guanylate-specific phosphodiesterase activity"/>
    <property type="evidence" value="ECO:0007669"/>
    <property type="project" value="InterPro"/>
</dbReference>
<name>A0A1E5JVG3_9GAMM</name>
<comment type="caution">
    <text evidence="3">The sequence shown here is derived from an EMBL/GenBank/DDBJ whole genome shotgun (WGS) entry which is preliminary data.</text>
</comment>
<dbReference type="PANTHER" id="PTHR33121:SF79">
    <property type="entry name" value="CYCLIC DI-GMP PHOSPHODIESTERASE PDED-RELATED"/>
    <property type="match status" value="1"/>
</dbReference>
<sequence length="674" mass="78312">MRKIFSTMTFYFYKRFKLFWIFFTIFLLIIFSYITWHNKVKSSSTLVTELSNKLAYNLDNFINDTLLDLQQIPPYQKENLTCEVNFLPFLQYITINHAQISGLAIHDKKHQIICSTLPHNQTFLLSHNIQQTIIGPLKIPMFNHPVFAIQKKIGDYQVEIIIMISTLENILDVPESNQHIITLYDTNQKKEIIQIRKIKEPSWIDKMFLDSSFPFKKIFATTRLNSLNGVLLTVTEPDQTLISNLWHNQILVMLYVLVLSLFSYFLIRSLFNRYYSLHGAMKQAIRSRQFYPVYQPLFDTKNNVYSGAEVLLRWQDNQDEIIMPDLFIEEAENTGLIVPITLQIIETAFKETKSILKTKPTFYLSFNICALHFTDDNFFPKFYKLVRHYSISPSQILLEITERYLLDMNNEIYIDRMQELRDVGYSLAIDDYGTGHSSISYLQYYPFNYLKIDKIFIHAIGAKAITETLNDAIIHLAKKINLAIIAEGVETREQLDYLLQNEVQFLQGWYFSKALHIEQLMELLKGKKMNKYIGSCFLLVIGISSSSFAQPIENLGGNYWQCSTSDITHTKWDAHSAYQKMALNISYAACKKNSKAPATCKVSIESCIKFVNGVNVMPMWRCTAFDREALHWRSNLYPNREDAALAALAYCKHKSPVPYTCSINVVTCINKNEI</sequence>
<dbReference type="PROSITE" id="PS50883">
    <property type="entry name" value="EAL"/>
    <property type="match status" value="1"/>
</dbReference>
<keyword evidence="1" id="KW-1133">Transmembrane helix</keyword>
<dbReference type="InterPro" id="IPR035919">
    <property type="entry name" value="EAL_sf"/>
</dbReference>
<keyword evidence="1" id="KW-0812">Transmembrane</keyword>
<dbReference type="CDD" id="cd01948">
    <property type="entry name" value="EAL"/>
    <property type="match status" value="1"/>
</dbReference>
<dbReference type="SMART" id="SM00052">
    <property type="entry name" value="EAL"/>
    <property type="match status" value="1"/>
</dbReference>
<dbReference type="SUPFAM" id="SSF141868">
    <property type="entry name" value="EAL domain-like"/>
    <property type="match status" value="1"/>
</dbReference>
<gene>
    <name evidence="3" type="primary">ylaB</name>
    <name evidence="3" type="ORF">lpari_00466</name>
</gene>
<proteinExistence type="predicted"/>
<dbReference type="PANTHER" id="PTHR33121">
    <property type="entry name" value="CYCLIC DI-GMP PHOSPHODIESTERASE PDEF"/>
    <property type="match status" value="1"/>
</dbReference>
<keyword evidence="1" id="KW-0472">Membrane</keyword>
<evidence type="ECO:0000256" key="1">
    <source>
        <dbReference type="SAM" id="Phobius"/>
    </source>
</evidence>
<dbReference type="InterPro" id="IPR001633">
    <property type="entry name" value="EAL_dom"/>
</dbReference>
<dbReference type="InterPro" id="IPR050706">
    <property type="entry name" value="Cyclic-di-GMP_PDE-like"/>
</dbReference>
<reference evidence="3 4" key="1">
    <citation type="submission" date="2016-02" db="EMBL/GenBank/DDBJ databases">
        <title>Secondary metabolites in Legionella.</title>
        <authorList>
            <person name="Tobias N.J."/>
            <person name="Bode H.B."/>
        </authorList>
    </citation>
    <scope>NUCLEOTIDE SEQUENCE [LARGE SCALE GENOMIC DNA]</scope>
    <source>
        <strain evidence="3 4">DSM 19216</strain>
    </source>
</reference>
<dbReference type="Proteomes" id="UP000095229">
    <property type="component" value="Unassembled WGS sequence"/>
</dbReference>
<dbReference type="EMBL" id="LSOG01000014">
    <property type="protein sequence ID" value="OEH48517.1"/>
    <property type="molecule type" value="Genomic_DNA"/>
</dbReference>
<accession>A0A1E5JVG3</accession>
<protein>
    <submittedName>
        <fullName evidence="3">Putative cyclic-di-GMP phosphodiesterase YlaB</fullName>
    </submittedName>
</protein>
<dbReference type="Pfam" id="PF00563">
    <property type="entry name" value="EAL"/>
    <property type="match status" value="1"/>
</dbReference>
<organism evidence="3 4">
    <name type="scientific">Legionella parisiensis</name>
    <dbReference type="NCBI Taxonomy" id="45071"/>
    <lineage>
        <taxon>Bacteria</taxon>
        <taxon>Pseudomonadati</taxon>
        <taxon>Pseudomonadota</taxon>
        <taxon>Gammaproteobacteria</taxon>
        <taxon>Legionellales</taxon>
        <taxon>Legionellaceae</taxon>
        <taxon>Legionella</taxon>
    </lineage>
</organism>
<feature type="domain" description="EAL" evidence="2">
    <location>
        <begin position="274"/>
        <end position="528"/>
    </location>
</feature>
<dbReference type="Gene3D" id="3.20.20.450">
    <property type="entry name" value="EAL domain"/>
    <property type="match status" value="1"/>
</dbReference>
<dbReference type="STRING" id="45071.Lpar_2542"/>
<feature type="transmembrane region" description="Helical" evidence="1">
    <location>
        <begin position="246"/>
        <end position="267"/>
    </location>
</feature>
<evidence type="ECO:0000259" key="2">
    <source>
        <dbReference type="PROSITE" id="PS50883"/>
    </source>
</evidence>
<feature type="transmembrane region" description="Helical" evidence="1">
    <location>
        <begin position="18"/>
        <end position="36"/>
    </location>
</feature>
<dbReference type="AlphaFoldDB" id="A0A1E5JVG3"/>
<dbReference type="PATRIC" id="fig|45071.7.peg.505"/>
<evidence type="ECO:0000313" key="3">
    <source>
        <dbReference type="EMBL" id="OEH48517.1"/>
    </source>
</evidence>
<keyword evidence="4" id="KW-1185">Reference proteome</keyword>